<feature type="compositionally biased region" description="Low complexity" evidence="1">
    <location>
        <begin position="58"/>
        <end position="75"/>
    </location>
</feature>
<dbReference type="PANTHER" id="PTHR33621:SF2">
    <property type="entry name" value="RIBOSOMAL L1 DOMAIN-CONTAINING PROTEIN"/>
    <property type="match status" value="1"/>
</dbReference>
<evidence type="ECO:0000313" key="2">
    <source>
        <dbReference type="EMBL" id="TVU15908.1"/>
    </source>
</evidence>
<accession>A0A5J9TYH2</accession>
<protein>
    <submittedName>
        <fullName evidence="2">Uncharacterized protein</fullName>
    </submittedName>
</protein>
<sequence>MDFYALPRRDLQALCKRNGVRANMTNAAMADALGALPTVDGIEEYVKQPAAVPAPVDKAAVEESAAGEAGEPAAAWPSRHGQDVRGRRGGRNQGQGRGEGGGRAATWRGASRSWQARSACTAAAASVDETVVVEEKKQEKPLPRARRGTLKSSEPTKQNGSEKKRK</sequence>
<dbReference type="OrthoDB" id="1916794at2759"/>
<feature type="compositionally biased region" description="Low complexity" evidence="1">
    <location>
        <begin position="104"/>
        <end position="125"/>
    </location>
</feature>
<dbReference type="Gramene" id="TVU15908">
    <property type="protein sequence ID" value="TVU15908"/>
    <property type="gene ID" value="EJB05_39451"/>
</dbReference>
<proteinExistence type="predicted"/>
<feature type="compositionally biased region" description="Polar residues" evidence="1">
    <location>
        <begin position="150"/>
        <end position="159"/>
    </location>
</feature>
<gene>
    <name evidence="2" type="ORF">EJB05_39451</name>
</gene>
<organism evidence="2 3">
    <name type="scientific">Eragrostis curvula</name>
    <name type="common">weeping love grass</name>
    <dbReference type="NCBI Taxonomy" id="38414"/>
    <lineage>
        <taxon>Eukaryota</taxon>
        <taxon>Viridiplantae</taxon>
        <taxon>Streptophyta</taxon>
        <taxon>Embryophyta</taxon>
        <taxon>Tracheophyta</taxon>
        <taxon>Spermatophyta</taxon>
        <taxon>Magnoliopsida</taxon>
        <taxon>Liliopsida</taxon>
        <taxon>Poales</taxon>
        <taxon>Poaceae</taxon>
        <taxon>PACMAD clade</taxon>
        <taxon>Chloridoideae</taxon>
        <taxon>Eragrostideae</taxon>
        <taxon>Eragrostidinae</taxon>
        <taxon>Eragrostis</taxon>
    </lineage>
</organism>
<feature type="compositionally biased region" description="Gly residues" evidence="1">
    <location>
        <begin position="91"/>
        <end position="103"/>
    </location>
</feature>
<evidence type="ECO:0000313" key="3">
    <source>
        <dbReference type="Proteomes" id="UP000324897"/>
    </source>
</evidence>
<dbReference type="EMBL" id="RWGY01000031">
    <property type="protein sequence ID" value="TVU15908.1"/>
    <property type="molecule type" value="Genomic_DNA"/>
</dbReference>
<comment type="caution">
    <text evidence="2">The sequence shown here is derived from an EMBL/GenBank/DDBJ whole genome shotgun (WGS) entry which is preliminary data.</text>
</comment>
<evidence type="ECO:0000256" key="1">
    <source>
        <dbReference type="SAM" id="MobiDB-lite"/>
    </source>
</evidence>
<feature type="region of interest" description="Disordered" evidence="1">
    <location>
        <begin position="58"/>
        <end position="166"/>
    </location>
</feature>
<dbReference type="AlphaFoldDB" id="A0A5J9TYH2"/>
<keyword evidence="3" id="KW-1185">Reference proteome</keyword>
<name>A0A5J9TYH2_9POAL</name>
<reference evidence="2 3" key="1">
    <citation type="journal article" date="2019" name="Sci. Rep.">
        <title>A high-quality genome of Eragrostis curvula grass provides insights into Poaceae evolution and supports new strategies to enhance forage quality.</title>
        <authorList>
            <person name="Carballo J."/>
            <person name="Santos B.A.C.M."/>
            <person name="Zappacosta D."/>
            <person name="Garbus I."/>
            <person name="Selva J.P."/>
            <person name="Gallo C.A."/>
            <person name="Diaz A."/>
            <person name="Albertini E."/>
            <person name="Caccamo M."/>
            <person name="Echenique V."/>
        </authorList>
    </citation>
    <scope>NUCLEOTIDE SEQUENCE [LARGE SCALE GENOMIC DNA]</scope>
    <source>
        <strain evidence="3">cv. Victoria</strain>
        <tissue evidence="2">Leaf</tissue>
    </source>
</reference>
<feature type="compositionally biased region" description="Basic and acidic residues" evidence="1">
    <location>
        <begin position="133"/>
        <end position="142"/>
    </location>
</feature>
<dbReference type="Proteomes" id="UP000324897">
    <property type="component" value="Unassembled WGS sequence"/>
</dbReference>
<dbReference type="PANTHER" id="PTHR33621">
    <property type="entry name" value="ASPARTIC/GLUTAMIC ACID-RICH PROTEIN"/>
    <property type="match status" value="1"/>
</dbReference>